<dbReference type="GO" id="GO:0003723">
    <property type="term" value="F:RNA binding"/>
    <property type="evidence" value="ECO:0007669"/>
    <property type="project" value="InterPro"/>
</dbReference>
<dbReference type="InterPro" id="IPR042214">
    <property type="entry name" value="TruD_catalytic"/>
</dbReference>
<proteinExistence type="inferred from homology"/>
<name>A0AAN7AVF8_9PEZI</name>
<evidence type="ECO:0000313" key="6">
    <source>
        <dbReference type="Proteomes" id="UP001303160"/>
    </source>
</evidence>
<dbReference type="GO" id="GO:0001522">
    <property type="term" value="P:pseudouridine synthesis"/>
    <property type="evidence" value="ECO:0007669"/>
    <property type="project" value="InterPro"/>
</dbReference>
<dbReference type="InterPro" id="IPR011760">
    <property type="entry name" value="PsdUridine_synth_TruD_insert"/>
</dbReference>
<feature type="compositionally biased region" description="Basic and acidic residues" evidence="3">
    <location>
        <begin position="741"/>
        <end position="753"/>
    </location>
</feature>
<dbReference type="Pfam" id="PF01142">
    <property type="entry name" value="TruD"/>
    <property type="match status" value="2"/>
</dbReference>
<dbReference type="Proteomes" id="UP001303160">
    <property type="component" value="Unassembled WGS sequence"/>
</dbReference>
<comment type="caution">
    <text evidence="5">The sequence shown here is derived from an EMBL/GenBank/DDBJ whole genome shotgun (WGS) entry which is preliminary data.</text>
</comment>
<dbReference type="InterPro" id="IPR020103">
    <property type="entry name" value="PsdUridine_synth_cat_dom_sf"/>
</dbReference>
<keyword evidence="2" id="KW-0413">Isomerase</keyword>
<dbReference type="SUPFAM" id="SSF55120">
    <property type="entry name" value="Pseudouridine synthase"/>
    <property type="match status" value="1"/>
</dbReference>
<protein>
    <submittedName>
        <fullName evidence="5">Pseudouridine synthase</fullName>
    </submittedName>
</protein>
<dbReference type="EMBL" id="MU863895">
    <property type="protein sequence ID" value="KAK4202641.1"/>
    <property type="molecule type" value="Genomic_DNA"/>
</dbReference>
<reference evidence="5" key="1">
    <citation type="journal article" date="2023" name="Mol. Phylogenet. Evol.">
        <title>Genome-scale phylogeny and comparative genomics of the fungal order Sordariales.</title>
        <authorList>
            <person name="Hensen N."/>
            <person name="Bonometti L."/>
            <person name="Westerberg I."/>
            <person name="Brannstrom I.O."/>
            <person name="Guillou S."/>
            <person name="Cros-Aarteil S."/>
            <person name="Calhoun S."/>
            <person name="Haridas S."/>
            <person name="Kuo A."/>
            <person name="Mondo S."/>
            <person name="Pangilinan J."/>
            <person name="Riley R."/>
            <person name="LaButti K."/>
            <person name="Andreopoulos B."/>
            <person name="Lipzen A."/>
            <person name="Chen C."/>
            <person name="Yan M."/>
            <person name="Daum C."/>
            <person name="Ng V."/>
            <person name="Clum A."/>
            <person name="Steindorff A."/>
            <person name="Ohm R.A."/>
            <person name="Martin F."/>
            <person name="Silar P."/>
            <person name="Natvig D.O."/>
            <person name="Lalanne C."/>
            <person name="Gautier V."/>
            <person name="Ament-Velasquez S.L."/>
            <person name="Kruys A."/>
            <person name="Hutchinson M.I."/>
            <person name="Powell A.J."/>
            <person name="Barry K."/>
            <person name="Miller A.N."/>
            <person name="Grigoriev I.V."/>
            <person name="Debuchy R."/>
            <person name="Gladieux P."/>
            <person name="Hiltunen Thoren M."/>
            <person name="Johannesson H."/>
        </authorList>
    </citation>
    <scope>NUCLEOTIDE SEQUENCE</scope>
    <source>
        <strain evidence="5">CBS 315.58</strain>
    </source>
</reference>
<feature type="region of interest" description="Disordered" evidence="3">
    <location>
        <begin position="184"/>
        <end position="214"/>
    </location>
</feature>
<dbReference type="PANTHER" id="PTHR13326">
    <property type="entry name" value="TRNA PSEUDOURIDINE SYNTHASE D"/>
    <property type="match status" value="1"/>
</dbReference>
<evidence type="ECO:0000256" key="2">
    <source>
        <dbReference type="ARBA" id="ARBA00023235"/>
    </source>
</evidence>
<feature type="region of interest" description="Disordered" evidence="3">
    <location>
        <begin position="412"/>
        <end position="436"/>
    </location>
</feature>
<feature type="domain" description="TRUD" evidence="4">
    <location>
        <begin position="353"/>
        <end position="634"/>
    </location>
</feature>
<comment type="similarity">
    <text evidence="1">Belongs to the pseudouridine synthase TruD family.</text>
</comment>
<sequence>MAQRPNTHLPAVRLETEKNLGITHRSAALNFAWTGDIRKRYTDFLVYELNINGTVVHLHDYVEDKPATSPTESQFQNKSTALVPVPTVPRTQENKGPLVVHEISEVDQQKLIKLIGETTAKKLIEVDGNVQRKVLMNPENRTVIFDPIDDRSQRAEVHQEIRRMFNSRVETVANSSGVITATPSKWAVNRSNNSNRNPSQGFSSRRDNHNNRQDRNMSFAKLGGEYLHLTLYKENKDTMDAINTIARLLKIKANNFGFAGTKDRRAATVQRISIKYQRASNLTWMNSRIPNVKVGDFQHKQQPLGLGEHGGNEFVITLKNCYPLGGSECSVAQRMKMVQQAVECGLAYLHHNGYINYFGLQRFGTHTIGTHLLGTKILQGDFEGVVDAILHVDDHYIQEAFNQVAPSYGTKRGFDQGHGHHSSNGNNANNANNANRDDYERARAITIWKTSKNAAKAVEILPKRFSSEIAIIRHLGKNSKDFTGAILSITRSMRMMYIHAFQSYIWNHVASRRWSKYGARVIKGDIVVNEDAEVAPTRHSDDEAFDTYEDDEPEGSFPQVHVVTAEDLAANKYTIFDVVLPTPGYDVVYPQNEIGEFYVEFMAKEENGGLNPYDMRRKNREFSLSGSYRNLMGRFIIEPEYAIRAYSDDTEQLYPTDLDFATHKKAQQKKDAPQPKPASQAASSWNAFAANPAAFDDALAEFQRRQKAREEPASDVKAVIKETWVQTGVNDSAKRVKLARHQQEIESEPKSESDTSSTPEFQARLRSILFPGSTDAAPVTPQQDVDMAEAQCPATPARGPAFKLKSPPVGKGVSLLEPHSPVAEPTAPLKQKPSQPSEDGGLIVSKGPNASGTRGISDTYYELGGNDPFAGQVSPPTTAAPKENDAVAVKRGASEWYDKKELAGLLGNSTSDTKTEEDNSMALVKVEDIKPDPTVEELINGVPLPKFYTASNNPLLSPKNIVDVSSLDPKARKIAVILKFQLRSSNYATIVLRELMGTTIE</sequence>
<evidence type="ECO:0000313" key="5">
    <source>
        <dbReference type="EMBL" id="KAK4202641.1"/>
    </source>
</evidence>
<gene>
    <name evidence="5" type="ORF">QBC40DRAFT_38867</name>
</gene>
<organism evidence="5 6">
    <name type="scientific">Triangularia verruculosa</name>
    <dbReference type="NCBI Taxonomy" id="2587418"/>
    <lineage>
        <taxon>Eukaryota</taxon>
        <taxon>Fungi</taxon>
        <taxon>Dikarya</taxon>
        <taxon>Ascomycota</taxon>
        <taxon>Pezizomycotina</taxon>
        <taxon>Sordariomycetes</taxon>
        <taxon>Sordariomycetidae</taxon>
        <taxon>Sordariales</taxon>
        <taxon>Podosporaceae</taxon>
        <taxon>Triangularia</taxon>
    </lineage>
</organism>
<dbReference type="AlphaFoldDB" id="A0AAN7AVF8"/>
<reference evidence="5" key="2">
    <citation type="submission" date="2023-05" db="EMBL/GenBank/DDBJ databases">
        <authorList>
            <consortium name="Lawrence Berkeley National Laboratory"/>
            <person name="Steindorff A."/>
            <person name="Hensen N."/>
            <person name="Bonometti L."/>
            <person name="Westerberg I."/>
            <person name="Brannstrom I.O."/>
            <person name="Guillou S."/>
            <person name="Cros-Aarteil S."/>
            <person name="Calhoun S."/>
            <person name="Haridas S."/>
            <person name="Kuo A."/>
            <person name="Mondo S."/>
            <person name="Pangilinan J."/>
            <person name="Riley R."/>
            <person name="Labutti K."/>
            <person name="Andreopoulos B."/>
            <person name="Lipzen A."/>
            <person name="Chen C."/>
            <person name="Yanf M."/>
            <person name="Daum C."/>
            <person name="Ng V."/>
            <person name="Clum A."/>
            <person name="Ohm R."/>
            <person name="Martin F."/>
            <person name="Silar P."/>
            <person name="Natvig D."/>
            <person name="Lalanne C."/>
            <person name="Gautier V."/>
            <person name="Ament-Velasquez S.L."/>
            <person name="Kruys A."/>
            <person name="Hutchinson M.I."/>
            <person name="Powell A.J."/>
            <person name="Barry K."/>
            <person name="Miller A.N."/>
            <person name="Grigoriev I.V."/>
            <person name="Debuchy R."/>
            <person name="Gladieux P."/>
            <person name="Thoren M.H."/>
            <person name="Johannesson H."/>
        </authorList>
    </citation>
    <scope>NUCLEOTIDE SEQUENCE</scope>
    <source>
        <strain evidence="5">CBS 315.58</strain>
    </source>
</reference>
<dbReference type="PROSITE" id="PS50984">
    <property type="entry name" value="TRUD"/>
    <property type="match status" value="1"/>
</dbReference>
<evidence type="ECO:0000256" key="3">
    <source>
        <dbReference type="SAM" id="MobiDB-lite"/>
    </source>
</evidence>
<dbReference type="CDD" id="cd02576">
    <property type="entry name" value="PseudoU_synth_ScPUS7"/>
    <property type="match status" value="1"/>
</dbReference>
<feature type="region of interest" description="Disordered" evidence="3">
    <location>
        <begin position="735"/>
        <end position="760"/>
    </location>
</feature>
<dbReference type="PANTHER" id="PTHR13326:SF21">
    <property type="entry name" value="PSEUDOURIDYLATE SYNTHASE PUS7L"/>
    <property type="match status" value="1"/>
</dbReference>
<dbReference type="InterPro" id="IPR001656">
    <property type="entry name" value="PsdUridine_synth_TruD"/>
</dbReference>
<evidence type="ECO:0000256" key="1">
    <source>
        <dbReference type="ARBA" id="ARBA00007953"/>
    </source>
</evidence>
<feature type="region of interest" description="Disordered" evidence="3">
    <location>
        <begin position="794"/>
        <end position="853"/>
    </location>
</feature>
<feature type="compositionally biased region" description="Low complexity" evidence="3">
    <location>
        <begin position="422"/>
        <end position="434"/>
    </location>
</feature>
<evidence type="ECO:0000259" key="4">
    <source>
        <dbReference type="PROSITE" id="PS50984"/>
    </source>
</evidence>
<keyword evidence="6" id="KW-1185">Reference proteome</keyword>
<dbReference type="GO" id="GO:0009982">
    <property type="term" value="F:pseudouridine synthase activity"/>
    <property type="evidence" value="ECO:0007669"/>
    <property type="project" value="InterPro"/>
</dbReference>
<accession>A0AAN7AVF8</accession>
<dbReference type="GO" id="GO:0005634">
    <property type="term" value="C:nucleus"/>
    <property type="evidence" value="ECO:0007669"/>
    <property type="project" value="TreeGrafter"/>
</dbReference>
<dbReference type="Gene3D" id="3.30.2350.20">
    <property type="entry name" value="TruD, catalytic domain"/>
    <property type="match status" value="3"/>
</dbReference>
<feature type="compositionally biased region" description="Basic and acidic residues" evidence="3">
    <location>
        <begin position="204"/>
        <end position="214"/>
    </location>
</feature>